<accession>A0A2X1AHB0</accession>
<dbReference type="EMBL" id="UAQM01000011">
    <property type="protein sequence ID" value="SPU44238.1"/>
    <property type="molecule type" value="Genomic_DNA"/>
</dbReference>
<dbReference type="Proteomes" id="UP000250358">
    <property type="component" value="Unassembled WGS sequence"/>
</dbReference>
<name>A0A2X1AHB0_BREDI</name>
<protein>
    <recommendedName>
        <fullName evidence="3">Head morphogenesis protein</fullName>
    </recommendedName>
</protein>
<gene>
    <name evidence="1" type="ORF">NCTC11165_01640</name>
</gene>
<sequence>MARRPTQRQLFAELAAKFGVEIAAAFLEVVADLKSGVEFQRLRLAIEQGDLNGAMEALHLDRAAFHALEAKINEAFIAGGQAATSSMPASVAVGFRFDPGNQRAAAIIRATAGCLITGLLETEREQARQFIAEGMARGAHPRAVGLDLVGRTSRVTGKREGGLMGLSSPQRAYVATARAELASADPKLLKNYLSRGRRDRRFDRSITKAIREGRAVDSEIAAKAVTAYERRLLQLRGEIIARTEGIPAIRAAKKEAYQQLIDSGRVTEAEIERAWHNAGDRRVRDTHDAMGGQKVRGLTLPFQSPSGALMMYPGDASLGAGADEIVACRCDESISIKRAA</sequence>
<proteinExistence type="predicted"/>
<evidence type="ECO:0008006" key="3">
    <source>
        <dbReference type="Google" id="ProtNLM"/>
    </source>
</evidence>
<evidence type="ECO:0000313" key="2">
    <source>
        <dbReference type="Proteomes" id="UP000250358"/>
    </source>
</evidence>
<evidence type="ECO:0000313" key="1">
    <source>
        <dbReference type="EMBL" id="SPU44238.1"/>
    </source>
</evidence>
<organism evidence="1 2">
    <name type="scientific">Brevundimonas diminuta</name>
    <name type="common">Pseudomonas diminuta</name>
    <dbReference type="NCBI Taxonomy" id="293"/>
    <lineage>
        <taxon>Bacteria</taxon>
        <taxon>Pseudomonadati</taxon>
        <taxon>Pseudomonadota</taxon>
        <taxon>Alphaproteobacteria</taxon>
        <taxon>Caulobacterales</taxon>
        <taxon>Caulobacteraceae</taxon>
        <taxon>Brevundimonas</taxon>
    </lineage>
</organism>
<reference evidence="1 2" key="1">
    <citation type="submission" date="2018-06" db="EMBL/GenBank/DDBJ databases">
        <authorList>
            <consortium name="Pathogen Informatics"/>
            <person name="Doyle S."/>
        </authorList>
    </citation>
    <scope>NUCLEOTIDE SEQUENCE [LARGE SCALE GENOMIC DNA]</scope>
    <source>
        <strain evidence="1 2">NCTC11165</strain>
    </source>
</reference>
<dbReference type="AlphaFoldDB" id="A0A2X1AHB0"/>